<keyword evidence="1" id="KW-0812">Transmembrane</keyword>
<feature type="transmembrane region" description="Helical" evidence="1">
    <location>
        <begin position="222"/>
        <end position="242"/>
    </location>
</feature>
<sequence>MHTITDEHQGRDTLRYVRLMLLVIPLLLLVAIVVYGILTGTIEDSISSYYLGPARDLFVAMLVAIGVLLVVYKGPPLEDYALNLAGFYAMFVALVPTKLGETLANLDAAAAQKLVHSIQVSVLALLVVATAFVWLDFKTMNWAPRALLQSTWTRVLTVASSVLLVGFLVLLVWRTIEGTEFAGVHVAAALLLISSMGIAIASHLGSGRLSATDTSGGRAPHYAGLLVLMLLGVVAWLVLTAIGVKQALFLVEWYEIALFVYFWYLETKRTWNPETALRTGRGRHTPT</sequence>
<evidence type="ECO:0000313" key="3">
    <source>
        <dbReference type="Proteomes" id="UP001183817"/>
    </source>
</evidence>
<dbReference type="Proteomes" id="UP001183817">
    <property type="component" value="Unassembled WGS sequence"/>
</dbReference>
<feature type="transmembrane region" description="Helical" evidence="1">
    <location>
        <begin position="57"/>
        <end position="73"/>
    </location>
</feature>
<keyword evidence="1" id="KW-0472">Membrane</keyword>
<evidence type="ECO:0000256" key="1">
    <source>
        <dbReference type="SAM" id="Phobius"/>
    </source>
</evidence>
<protein>
    <recommendedName>
        <fullName evidence="4">DUF998 domain-containing protein</fullName>
    </recommendedName>
</protein>
<organism evidence="2 3">
    <name type="scientific">Paeniglutamicibacter sulfureus</name>
    <dbReference type="NCBI Taxonomy" id="43666"/>
    <lineage>
        <taxon>Bacteria</taxon>
        <taxon>Bacillati</taxon>
        <taxon>Actinomycetota</taxon>
        <taxon>Actinomycetes</taxon>
        <taxon>Micrococcales</taxon>
        <taxon>Micrococcaceae</taxon>
        <taxon>Paeniglutamicibacter</taxon>
    </lineage>
</organism>
<dbReference type="RefSeq" id="WP_310289783.1">
    <property type="nucleotide sequence ID" value="NZ_BAAAWO010000001.1"/>
</dbReference>
<keyword evidence="3" id="KW-1185">Reference proteome</keyword>
<feature type="transmembrane region" description="Helical" evidence="1">
    <location>
        <begin position="80"/>
        <end position="97"/>
    </location>
</feature>
<keyword evidence="1" id="KW-1133">Transmembrane helix</keyword>
<proteinExistence type="predicted"/>
<reference evidence="2 3" key="1">
    <citation type="submission" date="2023-07" db="EMBL/GenBank/DDBJ databases">
        <title>Sequencing the genomes of 1000 actinobacteria strains.</title>
        <authorList>
            <person name="Klenk H.-P."/>
        </authorList>
    </citation>
    <scope>NUCLEOTIDE SEQUENCE [LARGE SCALE GENOMIC DNA]</scope>
    <source>
        <strain evidence="2 3">DSM 20167</strain>
    </source>
</reference>
<feature type="transmembrane region" description="Helical" evidence="1">
    <location>
        <begin position="182"/>
        <end position="201"/>
    </location>
</feature>
<evidence type="ECO:0008006" key="4">
    <source>
        <dbReference type="Google" id="ProtNLM"/>
    </source>
</evidence>
<feature type="transmembrane region" description="Helical" evidence="1">
    <location>
        <begin position="16"/>
        <end position="37"/>
    </location>
</feature>
<name>A0ABU2BIH8_9MICC</name>
<evidence type="ECO:0000313" key="2">
    <source>
        <dbReference type="EMBL" id="MDR7358101.1"/>
    </source>
</evidence>
<feature type="transmembrane region" description="Helical" evidence="1">
    <location>
        <begin position="155"/>
        <end position="176"/>
    </location>
</feature>
<comment type="caution">
    <text evidence="2">The sequence shown here is derived from an EMBL/GenBank/DDBJ whole genome shotgun (WGS) entry which is preliminary data.</text>
</comment>
<dbReference type="EMBL" id="JAVDYI010000001">
    <property type="protein sequence ID" value="MDR7358101.1"/>
    <property type="molecule type" value="Genomic_DNA"/>
</dbReference>
<accession>A0ABU2BIH8</accession>
<feature type="transmembrane region" description="Helical" evidence="1">
    <location>
        <begin position="117"/>
        <end position="135"/>
    </location>
</feature>
<feature type="transmembrane region" description="Helical" evidence="1">
    <location>
        <begin position="248"/>
        <end position="265"/>
    </location>
</feature>
<gene>
    <name evidence="2" type="ORF">J2S64_001792</name>
</gene>